<keyword evidence="3" id="KW-1185">Reference proteome</keyword>
<dbReference type="Pfam" id="PF20431">
    <property type="entry name" value="E_motif"/>
    <property type="match status" value="1"/>
</dbReference>
<dbReference type="InterPro" id="IPR011990">
    <property type="entry name" value="TPR-like_helical_dom_sf"/>
</dbReference>
<sequence>MEPDDITFTSILLSCSHEGLVDEGLDVFSDIFSLYIRKPSLEHYGCLVTLLSKCGNLDEAIRLVLTMPSGPDAEVLGSLLSACREQNQIELGECLSKYLLQLEPKNTANYVALSNVYAATGRWVKASENERLNEKTGPEEKPWMQLGSNWNVERYCKS</sequence>
<dbReference type="Pfam" id="PF01535">
    <property type="entry name" value="PPR"/>
    <property type="match status" value="2"/>
</dbReference>
<dbReference type="InterPro" id="IPR046960">
    <property type="entry name" value="PPR_At4g14850-like_plant"/>
</dbReference>
<name>A0A9Q1KGD6_9CARY</name>
<dbReference type="OrthoDB" id="185373at2759"/>
<comment type="caution">
    <text evidence="2">The sequence shown here is derived from an EMBL/GenBank/DDBJ whole genome shotgun (WGS) entry which is preliminary data.</text>
</comment>
<evidence type="ECO:0008006" key="4">
    <source>
        <dbReference type="Google" id="ProtNLM"/>
    </source>
</evidence>
<dbReference type="Gene3D" id="1.25.40.10">
    <property type="entry name" value="Tetratricopeptide repeat domain"/>
    <property type="match status" value="1"/>
</dbReference>
<proteinExistence type="predicted"/>
<dbReference type="PANTHER" id="PTHR47926">
    <property type="entry name" value="PENTATRICOPEPTIDE REPEAT-CONTAINING PROTEIN"/>
    <property type="match status" value="1"/>
</dbReference>
<dbReference type="EMBL" id="JAKOGI010000142">
    <property type="protein sequence ID" value="KAJ8442353.1"/>
    <property type="molecule type" value="Genomic_DNA"/>
</dbReference>
<gene>
    <name evidence="2" type="ORF">Cgig2_018609</name>
</gene>
<dbReference type="InterPro" id="IPR002885">
    <property type="entry name" value="PPR_rpt"/>
</dbReference>
<protein>
    <recommendedName>
        <fullName evidence="4">Pentatricopeptide repeat-containing protein</fullName>
    </recommendedName>
</protein>
<reference evidence="2" key="1">
    <citation type="submission" date="2022-04" db="EMBL/GenBank/DDBJ databases">
        <title>Carnegiea gigantea Genome sequencing and assembly v2.</title>
        <authorList>
            <person name="Copetti D."/>
            <person name="Sanderson M.J."/>
            <person name="Burquez A."/>
            <person name="Wojciechowski M.F."/>
        </authorList>
    </citation>
    <scope>NUCLEOTIDE SEQUENCE</scope>
    <source>
        <strain evidence="2">SGP5-SGP5p</strain>
        <tissue evidence="2">Aerial part</tissue>
    </source>
</reference>
<keyword evidence="1" id="KW-0677">Repeat</keyword>
<dbReference type="GO" id="GO:0009451">
    <property type="term" value="P:RNA modification"/>
    <property type="evidence" value="ECO:0007669"/>
    <property type="project" value="InterPro"/>
</dbReference>
<dbReference type="PANTHER" id="PTHR47926:SF386">
    <property type="entry name" value="PENTATRICOPEPTIDE REPEAT-CONTAINING PROTEIN"/>
    <property type="match status" value="1"/>
</dbReference>
<dbReference type="InterPro" id="IPR046848">
    <property type="entry name" value="E_motif"/>
</dbReference>
<evidence type="ECO:0000313" key="3">
    <source>
        <dbReference type="Proteomes" id="UP001153076"/>
    </source>
</evidence>
<dbReference type="AlphaFoldDB" id="A0A9Q1KGD6"/>
<accession>A0A9Q1KGD6</accession>
<evidence type="ECO:0000313" key="2">
    <source>
        <dbReference type="EMBL" id="KAJ8442353.1"/>
    </source>
</evidence>
<organism evidence="2 3">
    <name type="scientific">Carnegiea gigantea</name>
    <dbReference type="NCBI Taxonomy" id="171969"/>
    <lineage>
        <taxon>Eukaryota</taxon>
        <taxon>Viridiplantae</taxon>
        <taxon>Streptophyta</taxon>
        <taxon>Embryophyta</taxon>
        <taxon>Tracheophyta</taxon>
        <taxon>Spermatophyta</taxon>
        <taxon>Magnoliopsida</taxon>
        <taxon>eudicotyledons</taxon>
        <taxon>Gunneridae</taxon>
        <taxon>Pentapetalae</taxon>
        <taxon>Caryophyllales</taxon>
        <taxon>Cactineae</taxon>
        <taxon>Cactaceae</taxon>
        <taxon>Cactoideae</taxon>
        <taxon>Echinocereeae</taxon>
        <taxon>Carnegiea</taxon>
    </lineage>
</organism>
<dbReference type="Proteomes" id="UP001153076">
    <property type="component" value="Unassembled WGS sequence"/>
</dbReference>
<evidence type="ECO:0000256" key="1">
    <source>
        <dbReference type="ARBA" id="ARBA00022737"/>
    </source>
</evidence>
<dbReference type="GO" id="GO:0003723">
    <property type="term" value="F:RNA binding"/>
    <property type="evidence" value="ECO:0007669"/>
    <property type="project" value="InterPro"/>
</dbReference>